<dbReference type="GO" id="GO:0005524">
    <property type="term" value="F:ATP binding"/>
    <property type="evidence" value="ECO:0007669"/>
    <property type="project" value="InterPro"/>
</dbReference>
<name>A0A9P4UX56_9PLEO</name>
<dbReference type="PANTHER" id="PTHR46411">
    <property type="entry name" value="FAMILY ATPASE, PUTATIVE-RELATED"/>
    <property type="match status" value="1"/>
</dbReference>
<evidence type="ECO:0000313" key="4">
    <source>
        <dbReference type="Proteomes" id="UP000799444"/>
    </source>
</evidence>
<dbReference type="EMBL" id="ML996229">
    <property type="protein sequence ID" value="KAF2729989.1"/>
    <property type="molecule type" value="Genomic_DNA"/>
</dbReference>
<accession>A0A9P4UX56</accession>
<dbReference type="Pfam" id="PF22893">
    <property type="entry name" value="ULD_2"/>
    <property type="match status" value="1"/>
</dbReference>
<organism evidence="3 4">
    <name type="scientific">Polyplosphaeria fusca</name>
    <dbReference type="NCBI Taxonomy" id="682080"/>
    <lineage>
        <taxon>Eukaryota</taxon>
        <taxon>Fungi</taxon>
        <taxon>Dikarya</taxon>
        <taxon>Ascomycota</taxon>
        <taxon>Pezizomycotina</taxon>
        <taxon>Dothideomycetes</taxon>
        <taxon>Pleosporomycetidae</taxon>
        <taxon>Pleosporales</taxon>
        <taxon>Tetraplosphaeriaceae</taxon>
        <taxon>Polyplosphaeria</taxon>
    </lineage>
</organism>
<dbReference type="Pfam" id="PF22942">
    <property type="entry name" value="DUF7025"/>
    <property type="match status" value="1"/>
</dbReference>
<dbReference type="InterPro" id="IPR003593">
    <property type="entry name" value="AAA+_ATPase"/>
</dbReference>
<dbReference type="GO" id="GO:0016887">
    <property type="term" value="F:ATP hydrolysis activity"/>
    <property type="evidence" value="ECO:0007669"/>
    <property type="project" value="InterPro"/>
</dbReference>
<feature type="domain" description="AAA+ ATPase" evidence="2">
    <location>
        <begin position="623"/>
        <end position="750"/>
    </location>
</feature>
<feature type="region of interest" description="Disordered" evidence="1">
    <location>
        <begin position="194"/>
        <end position="216"/>
    </location>
</feature>
<dbReference type="SMART" id="SM00382">
    <property type="entry name" value="AAA"/>
    <property type="match status" value="1"/>
</dbReference>
<dbReference type="InterPro" id="IPR027417">
    <property type="entry name" value="P-loop_NTPase"/>
</dbReference>
<gene>
    <name evidence="3" type="ORF">EJ04DRAFT_446105</name>
</gene>
<dbReference type="AlphaFoldDB" id="A0A9P4UX56"/>
<feature type="compositionally biased region" description="Basic and acidic residues" evidence="1">
    <location>
        <begin position="196"/>
        <end position="209"/>
    </location>
</feature>
<dbReference type="PANTHER" id="PTHR46411:SF4">
    <property type="entry name" value="AAA+ ATPASE DOMAIN-CONTAINING PROTEIN"/>
    <property type="match status" value="1"/>
</dbReference>
<reference evidence="3" key="1">
    <citation type="journal article" date="2020" name="Stud. Mycol.">
        <title>101 Dothideomycetes genomes: a test case for predicting lifestyles and emergence of pathogens.</title>
        <authorList>
            <person name="Haridas S."/>
            <person name="Albert R."/>
            <person name="Binder M."/>
            <person name="Bloem J."/>
            <person name="Labutti K."/>
            <person name="Salamov A."/>
            <person name="Andreopoulos B."/>
            <person name="Baker S."/>
            <person name="Barry K."/>
            <person name="Bills G."/>
            <person name="Bluhm B."/>
            <person name="Cannon C."/>
            <person name="Castanera R."/>
            <person name="Culley D."/>
            <person name="Daum C."/>
            <person name="Ezra D."/>
            <person name="Gonzalez J."/>
            <person name="Henrissat B."/>
            <person name="Kuo A."/>
            <person name="Liang C."/>
            <person name="Lipzen A."/>
            <person name="Lutzoni F."/>
            <person name="Magnuson J."/>
            <person name="Mondo S."/>
            <person name="Nolan M."/>
            <person name="Ohm R."/>
            <person name="Pangilinan J."/>
            <person name="Park H.-J."/>
            <person name="Ramirez L."/>
            <person name="Alfaro M."/>
            <person name="Sun H."/>
            <person name="Tritt A."/>
            <person name="Yoshinaga Y."/>
            <person name="Zwiers L.-H."/>
            <person name="Turgeon B."/>
            <person name="Goodwin S."/>
            <person name="Spatafora J."/>
            <person name="Crous P."/>
            <person name="Grigoriev I."/>
        </authorList>
    </citation>
    <scope>NUCLEOTIDE SEQUENCE</scope>
    <source>
        <strain evidence="3">CBS 125425</strain>
    </source>
</reference>
<dbReference type="SUPFAM" id="SSF52540">
    <property type="entry name" value="P-loop containing nucleoside triphosphate hydrolases"/>
    <property type="match status" value="1"/>
</dbReference>
<dbReference type="OrthoDB" id="10042665at2759"/>
<evidence type="ECO:0000259" key="2">
    <source>
        <dbReference type="SMART" id="SM00382"/>
    </source>
</evidence>
<dbReference type="CDD" id="cd19481">
    <property type="entry name" value="RecA-like_protease"/>
    <property type="match status" value="1"/>
</dbReference>
<sequence length="882" mass="101711">MKVDKLAKAIVSSLTLQADQPERPHGAVALNKDFITLSFDGGKAHVVPWILCQTWSNVESFVKVYYDGESSALDEVNQGKFEVRSRDKGIILPQLWEQVVEPNWVIEVWLLSRIVELLEPIFIETDETEDENIETTYENKVRYTVSYYQKDRWGEHEEFLGKSTYDEPVDFEVSEDLSKVLPVLEEKKVVTSPWSYDEKPRRNQEDGKSGKKPKLGQLDRISQTKLQIHSKYLLNILRSVVEYGSELPSGDVDNLTDGIFDYPYRDLYHYRSELLAYKTSSVGLRNKHSEEFNRHCDVHIDVLLQYLYDQPKIRLHALERLWSRKTPLTTFAGLWLLLKPGEDVYVREYDGSYDAYVVDRVEGGVSEDNSGQLNVNPYLIRVWNMACSGLTILPRSRSLQVPVFDNEKEITSLQIFPVRFLDTTDDSACRTRLIERGKKYFEFSKRPSFLEYTGTGLVEGQKKYKNARVVTEHVSMPWNSDYKTVDDRNWELNYIGIMPGDTIRAPQCECKECVQSSAGKEIYTPKKFSDYVSFFKPNEREKLTDHQYLILSSHMYSFILKDRTYDILDVEGLSAPKISEYAIDRLVMPAKNKATIKAIAKTYTDDKGQEGRFSADFIHGKGEGQIILLHGPPGTGKTLTAESVAEFARRPLLSITAADLGHEPETLERNLLRFFKNANDWDAIVLLDEADVYLERRSMNDLRRNSVVSIFLRALDYFQGILFLTTNRVGHFDEAFMARIHVSIGYERLDDSARFQIWDNLFRKLKDDREQGGLEIKYDYDAKEYVKRSNDVLDLKWNGREIRNAFQTAVALAVFDAKLSNERDANAKAIPELRDTHLKQVVSMSSAFKDYMKSTHEDIDDADLAYKHGIRNDKFQNAGFKS</sequence>
<dbReference type="InterPro" id="IPR056599">
    <property type="entry name" value="AAA_lid_fung"/>
</dbReference>
<comment type="caution">
    <text evidence="3">The sequence shown here is derived from an EMBL/GenBank/DDBJ whole genome shotgun (WGS) entry which is preliminary data.</text>
</comment>
<keyword evidence="4" id="KW-1185">Reference proteome</keyword>
<dbReference type="InterPro" id="IPR003959">
    <property type="entry name" value="ATPase_AAA_core"/>
</dbReference>
<dbReference type="InterPro" id="IPR054289">
    <property type="entry name" value="DUF7025"/>
</dbReference>
<dbReference type="Gene3D" id="3.40.50.300">
    <property type="entry name" value="P-loop containing nucleotide triphosphate hydrolases"/>
    <property type="match status" value="1"/>
</dbReference>
<evidence type="ECO:0000256" key="1">
    <source>
        <dbReference type="SAM" id="MobiDB-lite"/>
    </source>
</evidence>
<dbReference type="InterPro" id="IPR054464">
    <property type="entry name" value="ULD_fung"/>
</dbReference>
<protein>
    <recommendedName>
        <fullName evidence="2">AAA+ ATPase domain-containing protein</fullName>
    </recommendedName>
</protein>
<evidence type="ECO:0000313" key="3">
    <source>
        <dbReference type="EMBL" id="KAF2729989.1"/>
    </source>
</evidence>
<dbReference type="Pfam" id="PF00004">
    <property type="entry name" value="AAA"/>
    <property type="match status" value="1"/>
</dbReference>
<dbReference type="Pfam" id="PF23232">
    <property type="entry name" value="AAA_lid_13"/>
    <property type="match status" value="1"/>
</dbReference>
<proteinExistence type="predicted"/>
<dbReference type="Proteomes" id="UP000799444">
    <property type="component" value="Unassembled WGS sequence"/>
</dbReference>